<protein>
    <recommendedName>
        <fullName evidence="4 12">FAD:protein FMN transferase</fullName>
        <ecNumber evidence="3 12">2.7.1.180</ecNumber>
    </recommendedName>
    <alternativeName>
        <fullName evidence="10 12">Flavin transferase</fullName>
    </alternativeName>
</protein>
<dbReference type="EMBL" id="JBHRXZ010000002">
    <property type="protein sequence ID" value="MFC3606498.1"/>
    <property type="molecule type" value="Genomic_DNA"/>
</dbReference>
<dbReference type="Pfam" id="PF02424">
    <property type="entry name" value="ApbE"/>
    <property type="match status" value="1"/>
</dbReference>
<comment type="catalytic activity">
    <reaction evidence="11 12 13">
        <text>L-threonyl-[protein] + FAD = FMN-L-threonyl-[protein] + AMP + H(+)</text>
        <dbReference type="Rhea" id="RHEA:36847"/>
        <dbReference type="Rhea" id="RHEA-COMP:11060"/>
        <dbReference type="Rhea" id="RHEA-COMP:11061"/>
        <dbReference type="ChEBI" id="CHEBI:15378"/>
        <dbReference type="ChEBI" id="CHEBI:30013"/>
        <dbReference type="ChEBI" id="CHEBI:57692"/>
        <dbReference type="ChEBI" id="CHEBI:74257"/>
        <dbReference type="ChEBI" id="CHEBI:456215"/>
        <dbReference type="EC" id="2.7.1.180"/>
    </reaction>
</comment>
<dbReference type="PROSITE" id="PS51257">
    <property type="entry name" value="PROKAR_LIPOPROTEIN"/>
    <property type="match status" value="1"/>
</dbReference>
<evidence type="ECO:0000256" key="5">
    <source>
        <dbReference type="ARBA" id="ARBA00022630"/>
    </source>
</evidence>
<organism evidence="14 15">
    <name type="scientific">Stutzerimonas tarimensis</name>
    <dbReference type="NCBI Taxonomy" id="1507735"/>
    <lineage>
        <taxon>Bacteria</taxon>
        <taxon>Pseudomonadati</taxon>
        <taxon>Pseudomonadota</taxon>
        <taxon>Gammaproteobacteria</taxon>
        <taxon>Pseudomonadales</taxon>
        <taxon>Pseudomonadaceae</taxon>
        <taxon>Stutzerimonas</taxon>
    </lineage>
</organism>
<keyword evidence="7 12" id="KW-0479">Metal-binding</keyword>
<proteinExistence type="inferred from homology"/>
<evidence type="ECO:0000256" key="12">
    <source>
        <dbReference type="PIRNR" id="PIRNR006268"/>
    </source>
</evidence>
<keyword evidence="8 12" id="KW-0274">FAD</keyword>
<reference evidence="15" key="1">
    <citation type="journal article" date="2019" name="Int. J. Syst. Evol. Microbiol.">
        <title>The Global Catalogue of Microorganisms (GCM) 10K type strain sequencing project: providing services to taxonomists for standard genome sequencing and annotation.</title>
        <authorList>
            <consortium name="The Broad Institute Genomics Platform"/>
            <consortium name="The Broad Institute Genome Sequencing Center for Infectious Disease"/>
            <person name="Wu L."/>
            <person name="Ma J."/>
        </authorList>
    </citation>
    <scope>NUCLEOTIDE SEQUENCE [LARGE SCALE GENOMIC DNA]</scope>
    <source>
        <strain evidence="15">KCTC 42447</strain>
    </source>
</reference>
<evidence type="ECO:0000256" key="3">
    <source>
        <dbReference type="ARBA" id="ARBA00011955"/>
    </source>
</evidence>
<evidence type="ECO:0000256" key="13">
    <source>
        <dbReference type="RuleBase" id="RU363002"/>
    </source>
</evidence>
<evidence type="ECO:0000256" key="4">
    <source>
        <dbReference type="ARBA" id="ARBA00016337"/>
    </source>
</evidence>
<comment type="cofactor">
    <cofactor evidence="1 13">
        <name>Mg(2+)</name>
        <dbReference type="ChEBI" id="CHEBI:18420"/>
    </cofactor>
</comment>
<accession>A0ABV7T1Y9</accession>
<keyword evidence="6 12" id="KW-0808">Transferase</keyword>
<dbReference type="InterPro" id="IPR003374">
    <property type="entry name" value="ApbE-like_sf"/>
</dbReference>
<dbReference type="GO" id="GO:0016740">
    <property type="term" value="F:transferase activity"/>
    <property type="evidence" value="ECO:0007669"/>
    <property type="project" value="UniProtKB-KW"/>
</dbReference>
<comment type="subcellular location">
    <subcellularLocation>
        <location evidence="13">Cell inner membrane</location>
        <topology evidence="13">Lipid-anchor</topology>
        <orientation evidence="13">Periplasmic side</orientation>
    </subcellularLocation>
</comment>
<evidence type="ECO:0000256" key="6">
    <source>
        <dbReference type="ARBA" id="ARBA00022679"/>
    </source>
</evidence>
<evidence type="ECO:0000256" key="9">
    <source>
        <dbReference type="ARBA" id="ARBA00022842"/>
    </source>
</evidence>
<keyword evidence="9 12" id="KW-0460">Magnesium</keyword>
<comment type="caution">
    <text evidence="14">The sequence shown here is derived from an EMBL/GenBank/DDBJ whole genome shotgun (WGS) entry which is preliminary data.</text>
</comment>
<keyword evidence="13" id="KW-0472">Membrane</keyword>
<dbReference type="Gene3D" id="3.10.520.10">
    <property type="entry name" value="ApbE-like domains"/>
    <property type="match status" value="1"/>
</dbReference>
<evidence type="ECO:0000256" key="11">
    <source>
        <dbReference type="ARBA" id="ARBA00048540"/>
    </source>
</evidence>
<dbReference type="EC" id="2.7.1.180" evidence="3 12"/>
<name>A0ABV7T1Y9_9GAMM</name>
<keyword evidence="15" id="KW-1185">Reference proteome</keyword>
<dbReference type="SUPFAM" id="SSF143631">
    <property type="entry name" value="ApbE-like"/>
    <property type="match status" value="1"/>
</dbReference>
<keyword evidence="13" id="KW-1003">Cell membrane</keyword>
<comment type="similarity">
    <text evidence="2 12 13">Belongs to the ApbE family.</text>
</comment>
<evidence type="ECO:0000256" key="2">
    <source>
        <dbReference type="ARBA" id="ARBA00008282"/>
    </source>
</evidence>
<evidence type="ECO:0000256" key="1">
    <source>
        <dbReference type="ARBA" id="ARBA00001946"/>
    </source>
</evidence>
<dbReference type="PIRSF" id="PIRSF006268">
    <property type="entry name" value="ApbE"/>
    <property type="match status" value="1"/>
</dbReference>
<dbReference type="RefSeq" id="WP_386360665.1">
    <property type="nucleotide sequence ID" value="NZ_JBHRXZ010000002.1"/>
</dbReference>
<dbReference type="PANTHER" id="PTHR30040:SF2">
    <property type="entry name" value="FAD:PROTEIN FMN TRANSFERASE"/>
    <property type="match status" value="1"/>
</dbReference>
<gene>
    <name evidence="14" type="ORF">ACFOMF_01680</name>
</gene>
<dbReference type="PANTHER" id="PTHR30040">
    <property type="entry name" value="THIAMINE BIOSYNTHESIS LIPOPROTEIN APBE"/>
    <property type="match status" value="1"/>
</dbReference>
<evidence type="ECO:0000256" key="8">
    <source>
        <dbReference type="ARBA" id="ARBA00022827"/>
    </source>
</evidence>
<evidence type="ECO:0000313" key="15">
    <source>
        <dbReference type="Proteomes" id="UP001595630"/>
    </source>
</evidence>
<sequence>MGQPFLRPVIVVALATALAGCLVQDSVETYVGPTMGSTYSVKYVRTEQGPAPEQMQRETEAFLAELDAQVSTYRPDSDIQRFNAAPAGTCMPMADSVLAMVSEAAALSDLSQGALDLTIAPLLDAWGFGPNVREERVPTEQDLASARERVGYQHLSIVDGELCKSAPVVLDFNSIAAGYAVDRVSAHLEELGVRSYLVEITGELKAVGVKPDGSPWRIAIEAPVEGERTAQQIIELDDYSISTSGDYRNYFERDGKRFSHTIDPASGVPIQHALASVTVADPSALRADALSTVLLVLGPERGMAFAEREGIAAFFVTREEQAFITTSTDAFERLFGAGADQ</sequence>
<evidence type="ECO:0000256" key="10">
    <source>
        <dbReference type="ARBA" id="ARBA00031306"/>
    </source>
</evidence>
<keyword evidence="5 12" id="KW-0285">Flavoprotein</keyword>
<comment type="function">
    <text evidence="13">Flavin transferase that catalyzes the transfer of the FMN moiety of FAD and its covalent binding to the hydroxyl group of a threonine residue in a target flavoprotein.</text>
</comment>
<evidence type="ECO:0000313" key="14">
    <source>
        <dbReference type="EMBL" id="MFC3606498.1"/>
    </source>
</evidence>
<keyword evidence="13" id="KW-0997">Cell inner membrane</keyword>
<keyword evidence="13" id="KW-0449">Lipoprotein</keyword>
<dbReference type="InterPro" id="IPR024932">
    <property type="entry name" value="ApbE"/>
</dbReference>
<evidence type="ECO:0000256" key="7">
    <source>
        <dbReference type="ARBA" id="ARBA00022723"/>
    </source>
</evidence>
<dbReference type="Proteomes" id="UP001595630">
    <property type="component" value="Unassembled WGS sequence"/>
</dbReference>